<gene>
    <name evidence="1" type="ORF">C4541_11920</name>
</gene>
<sequence>MKSEITHNYIHVCDNVIRDSQTGALSFINIRRQFVVESFPTVLRNFFVTAGLTFKGDKKVKQTHLYAQLKLISPDNKIQLDLKQSVPLEHRDKRLPNVDCIFRIERLVCNDPGVYRIQLIDFPNELLLAELDVNIQFPPLPVIDHKSPAEIEALLQQPDIIKKVESSVQCPRCKHERKFTLQLEKDLFKRLEQETALPDDLVYLCEKCGEWRIHLGKMLVFMYNKLGQKITPNQ</sequence>
<name>A0A3A4R1M4_9BACT</name>
<reference evidence="1 2" key="1">
    <citation type="journal article" date="2017" name="ISME J.">
        <title>Energy and carbon metabolisms in a deep terrestrial subsurface fluid microbial community.</title>
        <authorList>
            <person name="Momper L."/>
            <person name="Jungbluth S.P."/>
            <person name="Lee M.D."/>
            <person name="Amend J.P."/>
        </authorList>
    </citation>
    <scope>NUCLEOTIDE SEQUENCE [LARGE SCALE GENOMIC DNA]</scope>
    <source>
        <strain evidence="1">SURF_26</strain>
    </source>
</reference>
<evidence type="ECO:0000313" key="2">
    <source>
        <dbReference type="Proteomes" id="UP000266426"/>
    </source>
</evidence>
<dbReference type="Pfam" id="PF22091">
    <property type="entry name" value="DUF6941"/>
    <property type="match status" value="1"/>
</dbReference>
<dbReference type="Proteomes" id="UP000266426">
    <property type="component" value="Unassembled WGS sequence"/>
</dbReference>
<accession>A0A3A4R1M4</accession>
<proteinExistence type="predicted"/>
<dbReference type="EMBL" id="QZJZ01000092">
    <property type="protein sequence ID" value="RJP56707.1"/>
    <property type="molecule type" value="Genomic_DNA"/>
</dbReference>
<dbReference type="AlphaFoldDB" id="A0A3A4R1M4"/>
<protein>
    <submittedName>
        <fullName evidence="1">Uncharacterized protein</fullName>
    </submittedName>
</protein>
<dbReference type="InterPro" id="IPR054221">
    <property type="entry name" value="DUF6941"/>
</dbReference>
<evidence type="ECO:0000313" key="1">
    <source>
        <dbReference type="EMBL" id="RJP56707.1"/>
    </source>
</evidence>
<organism evidence="1 2">
    <name type="scientific">Candidatus Auribacter fodinae</name>
    <dbReference type="NCBI Taxonomy" id="2093366"/>
    <lineage>
        <taxon>Bacteria</taxon>
        <taxon>Pseudomonadati</taxon>
        <taxon>Candidatus Auribacterota</taxon>
        <taxon>Candidatus Auribacteria</taxon>
        <taxon>Candidatus Auribacterales</taxon>
        <taxon>Candidatus Auribacteraceae</taxon>
        <taxon>Candidatus Auribacter</taxon>
    </lineage>
</organism>
<comment type="caution">
    <text evidence="1">The sequence shown here is derived from an EMBL/GenBank/DDBJ whole genome shotgun (WGS) entry which is preliminary data.</text>
</comment>